<accession>A0A813T788</accession>
<feature type="transmembrane region" description="Helical" evidence="1">
    <location>
        <begin position="90"/>
        <end position="110"/>
    </location>
</feature>
<keyword evidence="1" id="KW-0812">Transmembrane</keyword>
<feature type="transmembrane region" description="Helical" evidence="1">
    <location>
        <begin position="159"/>
        <end position="188"/>
    </location>
</feature>
<dbReference type="EMBL" id="CAJNOJ010000014">
    <property type="protein sequence ID" value="CAF0809866.1"/>
    <property type="molecule type" value="Genomic_DNA"/>
</dbReference>
<evidence type="ECO:0000256" key="1">
    <source>
        <dbReference type="SAM" id="Phobius"/>
    </source>
</evidence>
<evidence type="ECO:0000313" key="2">
    <source>
        <dbReference type="EMBL" id="CAF0809866.1"/>
    </source>
</evidence>
<proteinExistence type="predicted"/>
<keyword evidence="1" id="KW-1133">Transmembrane helix</keyword>
<sequence length="213" mass="23794">MYENPTSYHYETIPSSLVQSLYNKNDAQQTSIDIPSESNSSDEIKANLNSLMPSFQRKLPIASVVILGLFEFLCGIVVLTLELLIFDIGLGLWCGVIYALAGAAILVLVIGTDRERHQTSAVLIFQLVAMMFTITELFLHNESYRKRCITKANEPTREMTFHCQILLIQIVAAAIVLVSTIVFSIIYFRVTMIVLKQPHGTCNMSNALNLNTC</sequence>
<dbReference type="Proteomes" id="UP000663852">
    <property type="component" value="Unassembled WGS sequence"/>
</dbReference>
<gene>
    <name evidence="2" type="ORF">EDS130_LOCUS5295</name>
</gene>
<protein>
    <submittedName>
        <fullName evidence="2">Uncharacterized protein</fullName>
    </submittedName>
</protein>
<comment type="caution">
    <text evidence="2">The sequence shown here is derived from an EMBL/GenBank/DDBJ whole genome shotgun (WGS) entry which is preliminary data.</text>
</comment>
<feature type="transmembrane region" description="Helical" evidence="1">
    <location>
        <begin position="122"/>
        <end position="139"/>
    </location>
</feature>
<evidence type="ECO:0000313" key="3">
    <source>
        <dbReference type="Proteomes" id="UP000663852"/>
    </source>
</evidence>
<organism evidence="2 3">
    <name type="scientific">Adineta ricciae</name>
    <name type="common">Rotifer</name>
    <dbReference type="NCBI Taxonomy" id="249248"/>
    <lineage>
        <taxon>Eukaryota</taxon>
        <taxon>Metazoa</taxon>
        <taxon>Spiralia</taxon>
        <taxon>Gnathifera</taxon>
        <taxon>Rotifera</taxon>
        <taxon>Eurotatoria</taxon>
        <taxon>Bdelloidea</taxon>
        <taxon>Adinetida</taxon>
        <taxon>Adinetidae</taxon>
        <taxon>Adineta</taxon>
    </lineage>
</organism>
<dbReference type="AlphaFoldDB" id="A0A813T788"/>
<keyword evidence="1" id="KW-0472">Membrane</keyword>
<name>A0A813T788_ADIRI</name>
<feature type="transmembrane region" description="Helical" evidence="1">
    <location>
        <begin position="59"/>
        <end position="84"/>
    </location>
</feature>
<dbReference type="OrthoDB" id="10010397at2759"/>
<reference evidence="2" key="1">
    <citation type="submission" date="2021-02" db="EMBL/GenBank/DDBJ databases">
        <authorList>
            <person name="Nowell W R."/>
        </authorList>
    </citation>
    <scope>NUCLEOTIDE SEQUENCE</scope>
</reference>